<keyword evidence="5" id="KW-0472">Membrane</keyword>
<dbReference type="Proteomes" id="UP001610335">
    <property type="component" value="Unassembled WGS sequence"/>
</dbReference>
<keyword evidence="3 7" id="KW-0732">Signal</keyword>
<sequence>MNLLNLSSLLPVLLLFTQSTLSSKLTLTIPSSSILPNPHALPADTHATLTSTSLATPLKAPLTSSATFIFSGLAAHEFKLPRNDDVSGSYLLDIRSSEFVFAPLRVDVDSSGRVLGVWETFRGNEWGNRGVQKFASSDEQHKKQGDGEVKVDVRVVGRKGFYEVRQTFSPLSLFKNPMILLAIVALGFTFGMPKLMENMDPEMRAEFDKQSRASPISGAQTAMAGGGPANFDLAGWMAGAAPRGQETQAQAQAVSGPGAGAASGRENRGGARRR</sequence>
<dbReference type="Pfam" id="PF09430">
    <property type="entry name" value="EMC7_beta-sandw"/>
    <property type="match status" value="1"/>
</dbReference>
<feature type="compositionally biased region" description="Basic and acidic residues" evidence="6">
    <location>
        <begin position="265"/>
        <end position="274"/>
    </location>
</feature>
<organism evidence="9 10">
    <name type="scientific">Aspergillus cavernicola</name>
    <dbReference type="NCBI Taxonomy" id="176166"/>
    <lineage>
        <taxon>Eukaryota</taxon>
        <taxon>Fungi</taxon>
        <taxon>Dikarya</taxon>
        <taxon>Ascomycota</taxon>
        <taxon>Pezizomycotina</taxon>
        <taxon>Eurotiomycetes</taxon>
        <taxon>Eurotiomycetidae</taxon>
        <taxon>Eurotiales</taxon>
        <taxon>Aspergillaceae</taxon>
        <taxon>Aspergillus</taxon>
        <taxon>Aspergillus subgen. Nidulantes</taxon>
    </lineage>
</organism>
<evidence type="ECO:0000259" key="8">
    <source>
        <dbReference type="Pfam" id="PF09430"/>
    </source>
</evidence>
<gene>
    <name evidence="9" type="ORF">BDW59DRAFT_152818</name>
</gene>
<evidence type="ECO:0000256" key="6">
    <source>
        <dbReference type="SAM" id="MobiDB-lite"/>
    </source>
</evidence>
<evidence type="ECO:0000313" key="10">
    <source>
        <dbReference type="Proteomes" id="UP001610335"/>
    </source>
</evidence>
<reference evidence="9 10" key="1">
    <citation type="submission" date="2024-07" db="EMBL/GenBank/DDBJ databases">
        <title>Section-level genome sequencing and comparative genomics of Aspergillus sections Usti and Cavernicolus.</title>
        <authorList>
            <consortium name="Lawrence Berkeley National Laboratory"/>
            <person name="Nybo J.L."/>
            <person name="Vesth T.C."/>
            <person name="Theobald S."/>
            <person name="Frisvad J.C."/>
            <person name="Larsen T.O."/>
            <person name="Kjaerboelling I."/>
            <person name="Rothschild-Mancinelli K."/>
            <person name="Lyhne E.K."/>
            <person name="Kogle M.E."/>
            <person name="Barry K."/>
            <person name="Clum A."/>
            <person name="Na H."/>
            <person name="Ledsgaard L."/>
            <person name="Lin J."/>
            <person name="Lipzen A."/>
            <person name="Kuo A."/>
            <person name="Riley R."/>
            <person name="Mondo S."/>
            <person name="LaButti K."/>
            <person name="Haridas S."/>
            <person name="Pangalinan J."/>
            <person name="Salamov A.A."/>
            <person name="Simmons B.A."/>
            <person name="Magnuson J.K."/>
            <person name="Chen J."/>
            <person name="Drula E."/>
            <person name="Henrissat B."/>
            <person name="Wiebenga A."/>
            <person name="Lubbers R.J."/>
            <person name="Gomes A.C."/>
            <person name="Makela M.R."/>
            <person name="Stajich J."/>
            <person name="Grigoriev I.V."/>
            <person name="Mortensen U.H."/>
            <person name="De vries R.P."/>
            <person name="Baker S.E."/>
            <person name="Andersen M.R."/>
        </authorList>
    </citation>
    <scope>NUCLEOTIDE SEQUENCE [LARGE SCALE GENOMIC DNA]</scope>
    <source>
        <strain evidence="9 10">CBS 600.67</strain>
    </source>
</reference>
<dbReference type="PANTHER" id="PTHR13605">
    <property type="entry name" value="ER MEMBRANE PROTEIN COMPLEX SUBUNIT 7"/>
    <property type="match status" value="1"/>
</dbReference>
<dbReference type="PANTHER" id="PTHR13605:SF4">
    <property type="entry name" value="ER MEMBRANE PROTEIN COMPLEX SUBUNIT 7"/>
    <property type="match status" value="1"/>
</dbReference>
<keyword evidence="4" id="KW-1133">Transmembrane helix</keyword>
<comment type="subcellular location">
    <subcellularLocation>
        <location evidence="1">Membrane</location>
        <topology evidence="1">Single-pass membrane protein</topology>
    </subcellularLocation>
</comment>
<evidence type="ECO:0000256" key="5">
    <source>
        <dbReference type="ARBA" id="ARBA00023136"/>
    </source>
</evidence>
<dbReference type="InterPro" id="IPR039163">
    <property type="entry name" value="EMC7"/>
</dbReference>
<feature type="compositionally biased region" description="Low complexity" evidence="6">
    <location>
        <begin position="248"/>
        <end position="264"/>
    </location>
</feature>
<accession>A0ABR4HP22</accession>
<evidence type="ECO:0000256" key="3">
    <source>
        <dbReference type="ARBA" id="ARBA00022729"/>
    </source>
</evidence>
<evidence type="ECO:0000256" key="1">
    <source>
        <dbReference type="ARBA" id="ARBA00004167"/>
    </source>
</evidence>
<feature type="domain" description="ER membrane protein complex subunit 7 beta-sandwich" evidence="8">
    <location>
        <begin position="37"/>
        <end position="181"/>
    </location>
</feature>
<feature type="signal peptide" evidence="7">
    <location>
        <begin position="1"/>
        <end position="22"/>
    </location>
</feature>
<dbReference type="InterPro" id="IPR019008">
    <property type="entry name" value="Beta_sandwich_EMC7"/>
</dbReference>
<evidence type="ECO:0000256" key="4">
    <source>
        <dbReference type="ARBA" id="ARBA00022989"/>
    </source>
</evidence>
<keyword evidence="10" id="KW-1185">Reference proteome</keyword>
<protein>
    <recommendedName>
        <fullName evidence="8">ER membrane protein complex subunit 7 beta-sandwich domain-containing protein</fullName>
    </recommendedName>
</protein>
<evidence type="ECO:0000313" key="9">
    <source>
        <dbReference type="EMBL" id="KAL2817225.1"/>
    </source>
</evidence>
<dbReference type="EMBL" id="JBFXLS010000094">
    <property type="protein sequence ID" value="KAL2817225.1"/>
    <property type="molecule type" value="Genomic_DNA"/>
</dbReference>
<feature type="region of interest" description="Disordered" evidence="6">
    <location>
        <begin position="235"/>
        <end position="274"/>
    </location>
</feature>
<evidence type="ECO:0000256" key="2">
    <source>
        <dbReference type="ARBA" id="ARBA00022692"/>
    </source>
</evidence>
<name>A0ABR4HP22_9EURO</name>
<comment type="caution">
    <text evidence="9">The sequence shown here is derived from an EMBL/GenBank/DDBJ whole genome shotgun (WGS) entry which is preliminary data.</text>
</comment>
<keyword evidence="2" id="KW-0812">Transmembrane</keyword>
<evidence type="ECO:0000256" key="7">
    <source>
        <dbReference type="SAM" id="SignalP"/>
    </source>
</evidence>
<proteinExistence type="predicted"/>
<feature type="chain" id="PRO_5045752891" description="ER membrane protein complex subunit 7 beta-sandwich domain-containing protein" evidence="7">
    <location>
        <begin position="23"/>
        <end position="274"/>
    </location>
</feature>